<keyword evidence="3" id="KW-0560">Oxidoreductase</keyword>
<dbReference type="GO" id="GO:0016491">
    <property type="term" value="F:oxidoreductase activity"/>
    <property type="evidence" value="ECO:0007669"/>
    <property type="project" value="UniProtKB-KW"/>
</dbReference>
<feature type="domain" description="Cytochrome c oxidase subunit IV bacterial aa3 type" evidence="2">
    <location>
        <begin position="4"/>
        <end position="43"/>
    </location>
</feature>
<keyword evidence="1" id="KW-0812">Transmembrane</keyword>
<organism evidence="3 4">
    <name type="scientific">Pseudosulfitobacter pseudonitzschiae</name>
    <dbReference type="NCBI Taxonomy" id="1402135"/>
    <lineage>
        <taxon>Bacteria</taxon>
        <taxon>Pseudomonadati</taxon>
        <taxon>Pseudomonadota</taxon>
        <taxon>Alphaproteobacteria</taxon>
        <taxon>Rhodobacterales</taxon>
        <taxon>Roseobacteraceae</taxon>
        <taxon>Pseudosulfitobacter</taxon>
    </lineage>
</organism>
<dbReference type="Gene3D" id="1.20.5.160">
    <property type="entry name" value="Bacterial aa3 type cytochrome c oxidase subunit IV"/>
    <property type="match status" value="1"/>
</dbReference>
<reference evidence="3 4" key="1">
    <citation type="submission" date="2017-07" db="EMBL/GenBank/DDBJ databases">
        <title>Genome Sequence of Sulfitobacter pseudonitzschiae Strain SMR1 Isolated from a culture of the Diatom Skeletonema marinoi.</title>
        <authorList>
            <person name="Topel M."/>
            <person name="Pinder M.I.M."/>
            <person name="Johansson O.N."/>
            <person name="Kourtchenko O."/>
            <person name="Godhe A."/>
            <person name="Clarke A.K."/>
        </authorList>
    </citation>
    <scope>NUCLEOTIDE SEQUENCE [LARGE SCALE GENOMIC DNA]</scope>
    <source>
        <strain evidence="3 4">SMR1</strain>
    </source>
</reference>
<gene>
    <name evidence="3" type="primary">ctaH</name>
    <name evidence="3" type="ORF">SULPSESMR1_02464</name>
</gene>
<name>A0A221K2N6_9RHOB</name>
<proteinExistence type="predicted"/>
<protein>
    <submittedName>
        <fullName evidence="3">Cytochrome c oxidase subunit 4</fullName>
        <ecNumber evidence="3">1.9.3.1</ecNumber>
    </submittedName>
</protein>
<keyword evidence="4" id="KW-1185">Reference proteome</keyword>
<keyword evidence="1" id="KW-0472">Membrane</keyword>
<feature type="transmembrane region" description="Helical" evidence="1">
    <location>
        <begin position="21"/>
        <end position="43"/>
    </location>
</feature>
<evidence type="ECO:0000313" key="3">
    <source>
        <dbReference type="EMBL" id="ASM73261.1"/>
    </source>
</evidence>
<dbReference type="OrthoDB" id="7691500at2"/>
<dbReference type="RefSeq" id="WP_089421066.1">
    <property type="nucleotide sequence ID" value="NZ_CP022415.1"/>
</dbReference>
<dbReference type="InterPro" id="IPR012422">
    <property type="entry name" value="Cyt_c_oxidase_su4_bac-aa3"/>
</dbReference>
<keyword evidence="1" id="KW-1133">Transmembrane helix</keyword>
<dbReference type="EMBL" id="CP022415">
    <property type="protein sequence ID" value="ASM73261.1"/>
    <property type="molecule type" value="Genomic_DNA"/>
</dbReference>
<dbReference type="AlphaFoldDB" id="A0A221K2N6"/>
<dbReference type="EC" id="1.9.3.1" evidence="3"/>
<evidence type="ECO:0000313" key="4">
    <source>
        <dbReference type="Proteomes" id="UP000199754"/>
    </source>
</evidence>
<sequence length="44" mass="4999">MADHKHGEMDTKVQEATFNGFIAWTKWSVIVILASLIFMAIFIS</sequence>
<dbReference type="SUPFAM" id="SSF81469">
    <property type="entry name" value="Bacterial aa3 type cytochrome c oxidase subunit IV"/>
    <property type="match status" value="1"/>
</dbReference>
<dbReference type="Pfam" id="PF07835">
    <property type="entry name" value="COX4_pro_2"/>
    <property type="match status" value="1"/>
</dbReference>
<evidence type="ECO:0000259" key="2">
    <source>
        <dbReference type="Pfam" id="PF07835"/>
    </source>
</evidence>
<accession>A0A221K2N6</accession>
<dbReference type="Proteomes" id="UP000199754">
    <property type="component" value="Chromosome"/>
</dbReference>
<dbReference type="InterPro" id="IPR036596">
    <property type="entry name" value="Cyt-C_aa3_sf"/>
</dbReference>
<evidence type="ECO:0000256" key="1">
    <source>
        <dbReference type="SAM" id="Phobius"/>
    </source>
</evidence>
<dbReference type="STRING" id="1402135.SAMN05444149_103406"/>
<dbReference type="KEGG" id="spse:SULPSESMR1_02464"/>